<evidence type="ECO:0000256" key="5">
    <source>
        <dbReference type="ARBA" id="ARBA00023136"/>
    </source>
</evidence>
<dbReference type="Proteomes" id="UP000539953">
    <property type="component" value="Unassembled WGS sequence"/>
</dbReference>
<dbReference type="InterPro" id="IPR005899">
    <property type="entry name" value="Na_pump_deCOase"/>
</dbReference>
<comment type="subcellular location">
    <subcellularLocation>
        <location evidence="1">Cell membrane</location>
    </subcellularLocation>
</comment>
<evidence type="ECO:0000256" key="3">
    <source>
        <dbReference type="ARBA" id="ARBA00022692"/>
    </source>
</evidence>
<gene>
    <name evidence="7" type="ORF">HNQ47_001602</name>
</gene>
<keyword evidence="8" id="KW-1185">Reference proteome</keyword>
<name>A0A7W8CXR9_9FIRM</name>
<comment type="caution">
    <text evidence="7">The sequence shown here is derived from an EMBL/GenBank/DDBJ whole genome shotgun (WGS) entry which is preliminary data.</text>
</comment>
<evidence type="ECO:0000313" key="8">
    <source>
        <dbReference type="Proteomes" id="UP000539953"/>
    </source>
</evidence>
<evidence type="ECO:0000256" key="6">
    <source>
        <dbReference type="SAM" id="Phobius"/>
    </source>
</evidence>
<dbReference type="EMBL" id="JACHHK010000006">
    <property type="protein sequence ID" value="MBB5183567.1"/>
    <property type="molecule type" value="Genomic_DNA"/>
</dbReference>
<keyword evidence="5 6" id="KW-0472">Membrane</keyword>
<sequence>MHITQLTTGEGLLVALYGFITVMLMLLALVAVVNFVSWIVRKFEPKKPVSPASYEVLERPAADGKYTGEVSLIDVDEKTAACIMAIVSDETSIPLNQLIFKRIRLIKEGEK</sequence>
<evidence type="ECO:0000256" key="1">
    <source>
        <dbReference type="ARBA" id="ARBA00004236"/>
    </source>
</evidence>
<keyword evidence="3 6" id="KW-0812">Transmembrane</keyword>
<protein>
    <submittedName>
        <fullName evidence="7">Na+-transporting methylmalonyl-CoA/oxaloacetate decarboxylase gamma subunit</fullName>
    </submittedName>
</protein>
<evidence type="ECO:0000256" key="2">
    <source>
        <dbReference type="ARBA" id="ARBA00022475"/>
    </source>
</evidence>
<reference evidence="7 8" key="1">
    <citation type="submission" date="2020-08" db="EMBL/GenBank/DDBJ databases">
        <title>Genomic Encyclopedia of Type Strains, Phase IV (KMG-IV): sequencing the most valuable type-strain genomes for metagenomic binning, comparative biology and taxonomic classification.</title>
        <authorList>
            <person name="Goeker M."/>
        </authorList>
    </citation>
    <scope>NUCLEOTIDE SEQUENCE [LARGE SCALE GENOMIC DNA]</scope>
    <source>
        <strain evidence="7 8">DSM 25799</strain>
    </source>
</reference>
<dbReference type="GO" id="GO:0005886">
    <property type="term" value="C:plasma membrane"/>
    <property type="evidence" value="ECO:0007669"/>
    <property type="project" value="UniProtKB-SubCell"/>
</dbReference>
<proteinExistence type="predicted"/>
<feature type="transmembrane region" description="Helical" evidence="6">
    <location>
        <begin position="12"/>
        <end position="40"/>
    </location>
</feature>
<keyword evidence="4 6" id="KW-1133">Transmembrane helix</keyword>
<dbReference type="GO" id="GO:0015081">
    <property type="term" value="F:sodium ion transmembrane transporter activity"/>
    <property type="evidence" value="ECO:0007669"/>
    <property type="project" value="InterPro"/>
</dbReference>
<dbReference type="GO" id="GO:0036376">
    <property type="term" value="P:sodium ion export across plasma membrane"/>
    <property type="evidence" value="ECO:0007669"/>
    <property type="project" value="InterPro"/>
</dbReference>
<dbReference type="RefSeq" id="WP_183328866.1">
    <property type="nucleotide sequence ID" value="NZ_JACHHK010000006.1"/>
</dbReference>
<organism evidence="7 8">
    <name type="scientific">Catenisphaera adipataccumulans</name>
    <dbReference type="NCBI Taxonomy" id="700500"/>
    <lineage>
        <taxon>Bacteria</taxon>
        <taxon>Bacillati</taxon>
        <taxon>Bacillota</taxon>
        <taxon>Erysipelotrichia</taxon>
        <taxon>Erysipelotrichales</taxon>
        <taxon>Erysipelotrichaceae</taxon>
        <taxon>Catenisphaera</taxon>
    </lineage>
</organism>
<evidence type="ECO:0000256" key="4">
    <source>
        <dbReference type="ARBA" id="ARBA00022989"/>
    </source>
</evidence>
<keyword evidence="2" id="KW-1003">Cell membrane</keyword>
<dbReference type="Pfam" id="PF04277">
    <property type="entry name" value="OAD_gamma"/>
    <property type="match status" value="1"/>
</dbReference>
<accession>A0A7W8CXR9</accession>
<evidence type="ECO:0000313" key="7">
    <source>
        <dbReference type="EMBL" id="MBB5183567.1"/>
    </source>
</evidence>
<dbReference type="AlphaFoldDB" id="A0A7W8CXR9"/>